<evidence type="ECO:0000313" key="2">
    <source>
        <dbReference type="Proteomes" id="UP000823941"/>
    </source>
</evidence>
<dbReference type="EMBL" id="JAHIBW010000001">
    <property type="protein sequence ID" value="KAG7313305.1"/>
    <property type="molecule type" value="Genomic_DNA"/>
</dbReference>
<proteinExistence type="predicted"/>
<reference evidence="1 2" key="1">
    <citation type="submission" date="2021-06" db="EMBL/GenBank/DDBJ databases">
        <title>A haploid diamondback moth (Plutella xylostella L.) genome assembly resolves 31 chromosomes and identifies a diamide resistance mutation.</title>
        <authorList>
            <person name="Ward C.M."/>
            <person name="Perry K.D."/>
            <person name="Baker G."/>
            <person name="Powis K."/>
            <person name="Heckel D.G."/>
            <person name="Baxter S.W."/>
        </authorList>
    </citation>
    <scope>NUCLEOTIDE SEQUENCE [LARGE SCALE GENOMIC DNA]</scope>
    <source>
        <strain evidence="1 2">LV</strain>
        <tissue evidence="1">Single pupa</tissue>
    </source>
</reference>
<protein>
    <submittedName>
        <fullName evidence="1">Uncharacterized protein</fullName>
    </submittedName>
</protein>
<sequence length="107" mass="11452">MRLNRKSVQVTVVVPQSPSVDRRACRCNKTSLAPRARPGGSGLRARGVQTYIHIAQPPPAQLLTATPAAAAAVMLKSLEGGQLLQTGSLLILESVFKTGYWQFLVLA</sequence>
<dbReference type="Proteomes" id="UP000823941">
    <property type="component" value="Chromosome 1"/>
</dbReference>
<evidence type="ECO:0000313" key="1">
    <source>
        <dbReference type="EMBL" id="KAG7313305.1"/>
    </source>
</evidence>
<comment type="caution">
    <text evidence="1">The sequence shown here is derived from an EMBL/GenBank/DDBJ whole genome shotgun (WGS) entry which is preliminary data.</text>
</comment>
<name>A0ABQ7R7P2_PLUXY</name>
<keyword evidence="2" id="KW-1185">Reference proteome</keyword>
<gene>
    <name evidence="1" type="ORF">JYU34_000416</name>
</gene>
<accession>A0ABQ7R7P2</accession>
<organism evidence="1 2">
    <name type="scientific">Plutella xylostella</name>
    <name type="common">Diamondback moth</name>
    <name type="synonym">Plutella maculipennis</name>
    <dbReference type="NCBI Taxonomy" id="51655"/>
    <lineage>
        <taxon>Eukaryota</taxon>
        <taxon>Metazoa</taxon>
        <taxon>Ecdysozoa</taxon>
        <taxon>Arthropoda</taxon>
        <taxon>Hexapoda</taxon>
        <taxon>Insecta</taxon>
        <taxon>Pterygota</taxon>
        <taxon>Neoptera</taxon>
        <taxon>Endopterygota</taxon>
        <taxon>Lepidoptera</taxon>
        <taxon>Glossata</taxon>
        <taxon>Ditrysia</taxon>
        <taxon>Yponomeutoidea</taxon>
        <taxon>Plutellidae</taxon>
        <taxon>Plutella</taxon>
    </lineage>
</organism>